<evidence type="ECO:0000256" key="1">
    <source>
        <dbReference type="SAM" id="MobiDB-lite"/>
    </source>
</evidence>
<dbReference type="AlphaFoldDB" id="A0ABD1ZMW2"/>
<sequence>MPKKSVGKKVPLRIESLARDDPVPTTVAGARPVDRAGDAVDKYPGPHDGKAICSGHGQTFSRQKGEGQRAMAGCITPARRPTEEEERDKPTGPGMRFIGSTSSRGKGRSGSRNQQRGSIGPGPFPL</sequence>
<dbReference type="EMBL" id="JBHFFA010000001">
    <property type="protein sequence ID" value="KAL2652783.1"/>
    <property type="molecule type" value="Genomic_DNA"/>
</dbReference>
<feature type="region of interest" description="Disordered" evidence="1">
    <location>
        <begin position="18"/>
        <end position="126"/>
    </location>
</feature>
<dbReference type="Proteomes" id="UP001605036">
    <property type="component" value="Unassembled WGS sequence"/>
</dbReference>
<organism evidence="2 3">
    <name type="scientific">Riccia fluitans</name>
    <dbReference type="NCBI Taxonomy" id="41844"/>
    <lineage>
        <taxon>Eukaryota</taxon>
        <taxon>Viridiplantae</taxon>
        <taxon>Streptophyta</taxon>
        <taxon>Embryophyta</taxon>
        <taxon>Marchantiophyta</taxon>
        <taxon>Marchantiopsida</taxon>
        <taxon>Marchantiidae</taxon>
        <taxon>Marchantiales</taxon>
        <taxon>Ricciaceae</taxon>
        <taxon>Riccia</taxon>
    </lineage>
</organism>
<reference evidence="2 3" key="1">
    <citation type="submission" date="2024-09" db="EMBL/GenBank/DDBJ databases">
        <title>Chromosome-scale assembly of Riccia fluitans.</title>
        <authorList>
            <person name="Paukszto L."/>
            <person name="Sawicki J."/>
            <person name="Karawczyk K."/>
            <person name="Piernik-Szablinska J."/>
            <person name="Szczecinska M."/>
            <person name="Mazdziarz M."/>
        </authorList>
    </citation>
    <scope>NUCLEOTIDE SEQUENCE [LARGE SCALE GENOMIC DNA]</scope>
    <source>
        <strain evidence="2">Rf_01</strain>
        <tissue evidence="2">Aerial parts of the thallus</tissue>
    </source>
</reference>
<name>A0ABD1ZMW2_9MARC</name>
<feature type="compositionally biased region" description="Low complexity" evidence="1">
    <location>
        <begin position="99"/>
        <end position="118"/>
    </location>
</feature>
<evidence type="ECO:0000313" key="2">
    <source>
        <dbReference type="EMBL" id="KAL2652783.1"/>
    </source>
</evidence>
<protein>
    <submittedName>
        <fullName evidence="2">Uncharacterized protein</fullName>
    </submittedName>
</protein>
<proteinExistence type="predicted"/>
<evidence type="ECO:0000313" key="3">
    <source>
        <dbReference type="Proteomes" id="UP001605036"/>
    </source>
</evidence>
<keyword evidence="3" id="KW-1185">Reference proteome</keyword>
<gene>
    <name evidence="2" type="ORF">R1flu_020911</name>
</gene>
<comment type="caution">
    <text evidence="2">The sequence shown here is derived from an EMBL/GenBank/DDBJ whole genome shotgun (WGS) entry which is preliminary data.</text>
</comment>
<accession>A0ABD1ZMW2</accession>
<feature type="compositionally biased region" description="Basic and acidic residues" evidence="1">
    <location>
        <begin position="32"/>
        <end position="50"/>
    </location>
</feature>